<sequence>MKSKLVVLKPRHRKGARCWVLPSRPNWPKQGVLPLPSWGEGWGEGWASWEPHQAGPTVFNSQASAFDPPALTPGPSPAGGRGEQTSGN</sequence>
<comment type="caution">
    <text evidence="2">The sequence shown here is derived from an EMBL/GenBank/DDBJ whole genome shotgun (WGS) entry which is preliminary data.</text>
</comment>
<reference evidence="2 3" key="1">
    <citation type="submission" date="2018-01" db="EMBL/GenBank/DDBJ databases">
        <authorList>
            <person name="Clerissi C."/>
        </authorList>
    </citation>
    <scope>NUCLEOTIDE SEQUENCE [LARGE SCALE GENOMIC DNA]</scope>
    <source>
        <strain evidence="2">Cupriavidus sp. LMG 19464</strain>
    </source>
</reference>
<organism evidence="2 3">
    <name type="scientific">Cupriavidus taiwanensis</name>
    <dbReference type="NCBI Taxonomy" id="164546"/>
    <lineage>
        <taxon>Bacteria</taxon>
        <taxon>Pseudomonadati</taxon>
        <taxon>Pseudomonadota</taxon>
        <taxon>Betaproteobacteria</taxon>
        <taxon>Burkholderiales</taxon>
        <taxon>Burkholderiaceae</taxon>
        <taxon>Cupriavidus</taxon>
    </lineage>
</organism>
<proteinExistence type="predicted"/>
<accession>A0A975WQL8</accession>
<dbReference type="AlphaFoldDB" id="A0A975WQL8"/>
<feature type="region of interest" description="Disordered" evidence="1">
    <location>
        <begin position="44"/>
        <end position="88"/>
    </location>
</feature>
<evidence type="ECO:0000313" key="2">
    <source>
        <dbReference type="EMBL" id="SOY40979.1"/>
    </source>
</evidence>
<dbReference type="Proteomes" id="UP000256780">
    <property type="component" value="Chromosome CBM2587_a"/>
</dbReference>
<gene>
    <name evidence="2" type="ORF">CBM2587_A10091</name>
</gene>
<dbReference type="EMBL" id="OFSQ01000001">
    <property type="protein sequence ID" value="SOY40979.1"/>
    <property type="molecule type" value="Genomic_DNA"/>
</dbReference>
<name>A0A975WQL8_9BURK</name>
<evidence type="ECO:0000313" key="3">
    <source>
        <dbReference type="Proteomes" id="UP000256780"/>
    </source>
</evidence>
<evidence type="ECO:0000256" key="1">
    <source>
        <dbReference type="SAM" id="MobiDB-lite"/>
    </source>
</evidence>
<protein>
    <submittedName>
        <fullName evidence="2">Uncharacterized protein</fullName>
    </submittedName>
</protein>